<evidence type="ECO:0000313" key="2">
    <source>
        <dbReference type="Proteomes" id="UP000005631"/>
    </source>
</evidence>
<keyword evidence="2" id="KW-1185">Reference proteome</keyword>
<evidence type="ECO:0000313" key="1">
    <source>
        <dbReference type="EMBL" id="AEV32838.1"/>
    </source>
</evidence>
<dbReference type="STRING" id="926562.Oweho_1859"/>
<dbReference type="HOGENOM" id="CLU_1203860_0_0_10"/>
<sequence>MRYFLLPILLLLSLCSCDKLKNNSYHEPIIIKTNAPVPFGDSLAVWIESNKEGYNYRLFHPTGLYKGASYNTRASYGSDRGTYIAEAIGDETRTDSLYVDLIPLTAPCSPSTNQLIGDNGIYFDLNSAVETTLPNYTVKYQTDTTSLTLRFKKSSRPQGNATYISTSSTYSMLEYDVFVTMESNGQLQSLTNQPIYVEVNNGTISISLCNFALRGYSQKIYIDANLQFSK</sequence>
<dbReference type="Proteomes" id="UP000005631">
    <property type="component" value="Chromosome"/>
</dbReference>
<dbReference type="AlphaFoldDB" id="G8R1R2"/>
<dbReference type="EMBL" id="CP003156">
    <property type="protein sequence ID" value="AEV32838.1"/>
    <property type="molecule type" value="Genomic_DNA"/>
</dbReference>
<protein>
    <submittedName>
        <fullName evidence="1">Uncharacterized protein</fullName>
    </submittedName>
</protein>
<gene>
    <name evidence="1" type="ordered locus">Oweho_1859</name>
</gene>
<dbReference type="KEGG" id="oho:Oweho_1859"/>
<accession>G8R1R2</accession>
<dbReference type="PROSITE" id="PS51257">
    <property type="entry name" value="PROKAR_LIPOPROTEIN"/>
    <property type="match status" value="1"/>
</dbReference>
<organism evidence="1 2">
    <name type="scientific">Owenweeksia hongkongensis (strain DSM 17368 / CIP 108786 / JCM 12287 / NRRL B-23963 / UST20020801)</name>
    <dbReference type="NCBI Taxonomy" id="926562"/>
    <lineage>
        <taxon>Bacteria</taxon>
        <taxon>Pseudomonadati</taxon>
        <taxon>Bacteroidota</taxon>
        <taxon>Flavobacteriia</taxon>
        <taxon>Flavobacteriales</taxon>
        <taxon>Owenweeksiaceae</taxon>
        <taxon>Owenweeksia</taxon>
    </lineage>
</organism>
<proteinExistence type="predicted"/>
<name>G8R1R2_OWEHD</name>
<dbReference type="RefSeq" id="WP_014202194.1">
    <property type="nucleotide sequence ID" value="NC_016599.1"/>
</dbReference>
<reference evidence="1 2" key="1">
    <citation type="journal article" date="2012" name="Stand. Genomic Sci.">
        <title>Genome sequence of the orange-pigmented seawater bacterium Owenweeksia hongkongensis type strain (UST20020801(T)).</title>
        <authorList>
            <person name="Riedel T."/>
            <person name="Held B."/>
            <person name="Nolan M."/>
            <person name="Lucas S."/>
            <person name="Lapidus A."/>
            <person name="Tice H."/>
            <person name="Del Rio T.G."/>
            <person name="Cheng J.F."/>
            <person name="Han C."/>
            <person name="Tapia R."/>
            <person name="Goodwin L.A."/>
            <person name="Pitluck S."/>
            <person name="Liolios K."/>
            <person name="Mavromatis K."/>
            <person name="Pagani I."/>
            <person name="Ivanova N."/>
            <person name="Mikhailova N."/>
            <person name="Pati A."/>
            <person name="Chen A."/>
            <person name="Palaniappan K."/>
            <person name="Rohde M."/>
            <person name="Tindall B.J."/>
            <person name="Detter J.C."/>
            <person name="Goker M."/>
            <person name="Woyke T."/>
            <person name="Bristow J."/>
            <person name="Eisen J.A."/>
            <person name="Markowitz V."/>
            <person name="Hugenholtz P."/>
            <person name="Klenk H.P."/>
            <person name="Kyrpides N.C."/>
        </authorList>
    </citation>
    <scope>NUCLEOTIDE SEQUENCE</scope>
    <source>
        <strain evidence="2">DSM 17368 / JCM 12287 / NRRL B-23963</strain>
    </source>
</reference>